<dbReference type="InterPro" id="IPR011051">
    <property type="entry name" value="RmlC_Cupin_sf"/>
</dbReference>
<reference evidence="2 3" key="1">
    <citation type="submission" date="2020-01" db="EMBL/GenBank/DDBJ databases">
        <authorList>
            <person name="Liu G."/>
            <person name="Liu B."/>
        </authorList>
    </citation>
    <scope>NUCLEOTIDE SEQUENCE [LARGE SCALE GENOMIC DNA]</scope>
    <source>
        <strain evidence="2 3">FJAT-51161</strain>
    </source>
</reference>
<evidence type="ECO:0000313" key="2">
    <source>
        <dbReference type="EMBL" id="QQP12454.1"/>
    </source>
</evidence>
<dbReference type="InterPro" id="IPR039935">
    <property type="entry name" value="YML079W-like"/>
</dbReference>
<name>A0ABX7AW80_9BACI</name>
<dbReference type="RefSeq" id="WP_053596012.1">
    <property type="nucleotide sequence ID" value="NZ_CP067341.1"/>
</dbReference>
<dbReference type="InterPro" id="IPR014710">
    <property type="entry name" value="RmlC-like_jellyroll"/>
</dbReference>
<dbReference type="PANTHER" id="PTHR33387">
    <property type="entry name" value="RMLC-LIKE JELLY ROLL FOLD PROTEIN"/>
    <property type="match status" value="1"/>
</dbReference>
<dbReference type="Pfam" id="PF06172">
    <property type="entry name" value="Cupin_5"/>
    <property type="match status" value="1"/>
</dbReference>
<dbReference type="CDD" id="cd06121">
    <property type="entry name" value="cupin_YML079wp"/>
    <property type="match status" value="1"/>
</dbReference>
<dbReference type="Gene3D" id="2.60.120.10">
    <property type="entry name" value="Jelly Rolls"/>
    <property type="match status" value="1"/>
</dbReference>
<evidence type="ECO:0000313" key="3">
    <source>
        <dbReference type="Proteomes" id="UP000596049"/>
    </source>
</evidence>
<dbReference type="PANTHER" id="PTHR33387:SF3">
    <property type="entry name" value="DUF985 DOMAIN-CONTAINING PROTEIN"/>
    <property type="match status" value="1"/>
</dbReference>
<proteinExistence type="predicted"/>
<accession>A0ABX7AW80</accession>
<dbReference type="Proteomes" id="UP000596049">
    <property type="component" value="Chromosome"/>
</dbReference>
<dbReference type="InterPro" id="IPR009327">
    <property type="entry name" value="Cupin_DUF985"/>
</dbReference>
<protein>
    <submittedName>
        <fullName evidence="2">Cupin domain-containing protein</fullName>
    </submittedName>
</protein>
<evidence type="ECO:0000259" key="1">
    <source>
        <dbReference type="Pfam" id="PF06172"/>
    </source>
</evidence>
<keyword evidence="3" id="KW-1185">Reference proteome</keyword>
<dbReference type="SUPFAM" id="SSF51182">
    <property type="entry name" value="RmlC-like cupins"/>
    <property type="match status" value="1"/>
</dbReference>
<organism evidence="2 3">
    <name type="scientific">Lysinibacillus agricola</name>
    <dbReference type="NCBI Taxonomy" id="2590012"/>
    <lineage>
        <taxon>Bacteria</taxon>
        <taxon>Bacillati</taxon>
        <taxon>Bacillota</taxon>
        <taxon>Bacilli</taxon>
        <taxon>Bacillales</taxon>
        <taxon>Bacillaceae</taxon>
        <taxon>Lysinibacillus</taxon>
    </lineage>
</organism>
<gene>
    <name evidence="2" type="ORF">FJQ98_25860</name>
</gene>
<dbReference type="EMBL" id="CP067341">
    <property type="protein sequence ID" value="QQP12454.1"/>
    <property type="molecule type" value="Genomic_DNA"/>
</dbReference>
<feature type="domain" description="DUF985" evidence="1">
    <location>
        <begin position="6"/>
        <end position="140"/>
    </location>
</feature>
<sequence>MKYSAQYFIEKLNLAEHPEGGYYISSFRASEDIAVRDVQRPIYTSIYFLLRSQDISHLHRLKSDELWYYHAGSPLTVHMIFPDGTYEAKKLGLNVEAGEVPQIAVPKNTIFGSSVEDADTFSLVGCMVAPGFDFEDFELFTQEELLADYPQHKEVIRKMAYKTIQE</sequence>